<name>A0A1L0AL25_9GAMM</name>
<evidence type="ECO:0000313" key="5">
    <source>
        <dbReference type="Proteomes" id="UP000182660"/>
    </source>
</evidence>
<evidence type="ECO:0000313" key="4">
    <source>
        <dbReference type="EMBL" id="SGZ19324.1"/>
    </source>
</evidence>
<reference evidence="4 6" key="1">
    <citation type="submission" date="2016-11" db="EMBL/GenBank/DDBJ databases">
        <authorList>
            <person name="Jaros S."/>
            <person name="Januszkiewicz K."/>
            <person name="Wedrychowicz H."/>
        </authorList>
    </citation>
    <scope>NUCLEOTIDE SEQUENCE [LARGE SCALE GENOMIC DNA]</scope>
    <source>
        <strain evidence="4">NVI 5450</strain>
    </source>
</reference>
<dbReference type="Proteomes" id="UP000182660">
    <property type="component" value="Unassembled WGS sequence"/>
</dbReference>
<proteinExistence type="inferred from homology"/>
<evidence type="ECO:0000313" key="6">
    <source>
        <dbReference type="Proteomes" id="UP000183794"/>
    </source>
</evidence>
<evidence type="ECO:0000256" key="1">
    <source>
        <dbReference type="ARBA" id="ARBA00008007"/>
    </source>
</evidence>
<dbReference type="InterPro" id="IPR051910">
    <property type="entry name" value="ComF/GntX_DNA_util-trans"/>
</dbReference>
<dbReference type="InterPro" id="IPR029057">
    <property type="entry name" value="PRTase-like"/>
</dbReference>
<dbReference type="CDD" id="cd06223">
    <property type="entry name" value="PRTases_typeI"/>
    <property type="match status" value="1"/>
</dbReference>
<evidence type="ECO:0000259" key="2">
    <source>
        <dbReference type="Pfam" id="PF00156"/>
    </source>
</evidence>
<organism evidence="4 6">
    <name type="scientific">Moritella viscosa</name>
    <dbReference type="NCBI Taxonomy" id="80854"/>
    <lineage>
        <taxon>Bacteria</taxon>
        <taxon>Pseudomonadati</taxon>
        <taxon>Pseudomonadota</taxon>
        <taxon>Gammaproteobacteria</taxon>
        <taxon>Alteromonadales</taxon>
        <taxon>Moritellaceae</taxon>
        <taxon>Moritella</taxon>
    </lineage>
</organism>
<evidence type="ECO:0000313" key="3">
    <source>
        <dbReference type="EMBL" id="SGZ01992.1"/>
    </source>
</evidence>
<comment type="similarity">
    <text evidence="1">Belongs to the ComF/GntX family.</text>
</comment>
<dbReference type="Pfam" id="PF00156">
    <property type="entry name" value="Pribosyltran"/>
    <property type="match status" value="1"/>
</dbReference>
<dbReference type="InterPro" id="IPR000836">
    <property type="entry name" value="PRTase_dom"/>
</dbReference>
<sequence length="188" mass="21429">MSYNIVGNWKAGWALDLHTTSSVKLPNGKFENTYSDIGLALYKLKYSQDYSQTEYLADCICDFLRTRMVTPYISVILPTPASRIRDIQPVYEVCKLVSEKLGIPYDEDYINKVKNTSQLKEVEDVDERRSMLSGAFDVTTTYRNKKVLLIDDLFRSGSTLKEITKTMGDKGGVSNVYVVTLTKTRVHR</sequence>
<keyword evidence="5" id="KW-1185">Reference proteome</keyword>
<feature type="domain" description="Phosphoribosyltransferase" evidence="2">
    <location>
        <begin position="96"/>
        <end position="171"/>
    </location>
</feature>
<dbReference type="OrthoDB" id="9779910at2"/>
<dbReference type="Gene3D" id="3.40.50.2020">
    <property type="match status" value="1"/>
</dbReference>
<reference evidence="3 5" key="2">
    <citation type="submission" date="2016-11" db="EMBL/GenBank/DDBJ databases">
        <authorList>
            <person name="Klemetsen T."/>
        </authorList>
    </citation>
    <scope>NUCLEOTIDE SEQUENCE [LARGE SCALE GENOMIC DNA]</scope>
    <source>
        <strain evidence="3">MT 2528</strain>
    </source>
</reference>
<dbReference type="GeneID" id="61297959"/>
<gene>
    <name evidence="3" type="ORF">MT2528_4325</name>
    <name evidence="4" type="ORF">NVI5450_4758</name>
</gene>
<dbReference type="PANTHER" id="PTHR47505:SF1">
    <property type="entry name" value="DNA UTILIZATION PROTEIN YHGH"/>
    <property type="match status" value="1"/>
</dbReference>
<dbReference type="EMBL" id="FPLJ01000118">
    <property type="protein sequence ID" value="SGZ01992.1"/>
    <property type="molecule type" value="Genomic_DNA"/>
</dbReference>
<dbReference type="AlphaFoldDB" id="A0A1L0AL25"/>
<protein>
    <recommendedName>
        <fullName evidence="2">Phosphoribosyltransferase domain-containing protein</fullName>
    </recommendedName>
</protein>
<dbReference type="Proteomes" id="UP000183794">
    <property type="component" value="Unassembled WGS sequence"/>
</dbReference>
<dbReference type="PANTHER" id="PTHR47505">
    <property type="entry name" value="DNA UTILIZATION PROTEIN YHGH"/>
    <property type="match status" value="1"/>
</dbReference>
<dbReference type="SUPFAM" id="SSF53271">
    <property type="entry name" value="PRTase-like"/>
    <property type="match status" value="1"/>
</dbReference>
<dbReference type="EMBL" id="FPLD01000141">
    <property type="protein sequence ID" value="SGZ19324.1"/>
    <property type="molecule type" value="Genomic_DNA"/>
</dbReference>
<dbReference type="RefSeq" id="WP_075473491.1">
    <property type="nucleotide sequence ID" value="NZ_CAWQZC010000008.1"/>
</dbReference>
<accession>A0A1L0AL25</accession>